<sequence length="50" mass="5373">MANQAVWIKGKHACLEVDEAEMPTPGDGEALVRVDVVALSPLESKLQKVV</sequence>
<dbReference type="InterPro" id="IPR011032">
    <property type="entry name" value="GroES-like_sf"/>
</dbReference>
<dbReference type="SUPFAM" id="SSF50129">
    <property type="entry name" value="GroES-like"/>
    <property type="match status" value="1"/>
</dbReference>
<dbReference type="EMBL" id="KV878363">
    <property type="protein sequence ID" value="OJJ42252.1"/>
    <property type="molecule type" value="Genomic_DNA"/>
</dbReference>
<dbReference type="VEuPathDB" id="FungiDB:ASPZODRAFT_20645"/>
<organism evidence="1 2">
    <name type="scientific">Penicilliopsis zonata CBS 506.65</name>
    <dbReference type="NCBI Taxonomy" id="1073090"/>
    <lineage>
        <taxon>Eukaryota</taxon>
        <taxon>Fungi</taxon>
        <taxon>Dikarya</taxon>
        <taxon>Ascomycota</taxon>
        <taxon>Pezizomycotina</taxon>
        <taxon>Eurotiomycetes</taxon>
        <taxon>Eurotiomycetidae</taxon>
        <taxon>Eurotiales</taxon>
        <taxon>Aspergillaceae</taxon>
        <taxon>Penicilliopsis</taxon>
    </lineage>
</organism>
<keyword evidence="2" id="KW-1185">Reference proteome</keyword>
<dbReference type="STRING" id="1073090.A0A1L9S522"/>
<name>A0A1L9S522_9EURO</name>
<gene>
    <name evidence="1" type="ORF">ASPZODRAFT_20645</name>
</gene>
<evidence type="ECO:0000313" key="1">
    <source>
        <dbReference type="EMBL" id="OJJ42252.1"/>
    </source>
</evidence>
<accession>A0A1L9S522</accession>
<dbReference type="Gene3D" id="3.90.180.10">
    <property type="entry name" value="Medium-chain alcohol dehydrogenases, catalytic domain"/>
    <property type="match status" value="1"/>
</dbReference>
<proteinExistence type="predicted"/>
<dbReference type="Proteomes" id="UP000184188">
    <property type="component" value="Unassembled WGS sequence"/>
</dbReference>
<dbReference type="GeneID" id="34614098"/>
<reference evidence="2" key="1">
    <citation type="journal article" date="2017" name="Genome Biol.">
        <title>Comparative genomics reveals high biological diversity and specific adaptations in the industrially and medically important fungal genus Aspergillus.</title>
        <authorList>
            <person name="de Vries R.P."/>
            <person name="Riley R."/>
            <person name="Wiebenga A."/>
            <person name="Aguilar-Osorio G."/>
            <person name="Amillis S."/>
            <person name="Uchima C.A."/>
            <person name="Anderluh G."/>
            <person name="Asadollahi M."/>
            <person name="Askin M."/>
            <person name="Barry K."/>
            <person name="Battaglia E."/>
            <person name="Bayram O."/>
            <person name="Benocci T."/>
            <person name="Braus-Stromeyer S.A."/>
            <person name="Caldana C."/>
            <person name="Canovas D."/>
            <person name="Cerqueira G.C."/>
            <person name="Chen F."/>
            <person name="Chen W."/>
            <person name="Choi C."/>
            <person name="Clum A."/>
            <person name="Dos Santos R.A."/>
            <person name="Damasio A.R."/>
            <person name="Diallinas G."/>
            <person name="Emri T."/>
            <person name="Fekete E."/>
            <person name="Flipphi M."/>
            <person name="Freyberg S."/>
            <person name="Gallo A."/>
            <person name="Gournas C."/>
            <person name="Habgood R."/>
            <person name="Hainaut M."/>
            <person name="Harispe M.L."/>
            <person name="Henrissat B."/>
            <person name="Hilden K.S."/>
            <person name="Hope R."/>
            <person name="Hossain A."/>
            <person name="Karabika E."/>
            <person name="Karaffa L."/>
            <person name="Karanyi Z."/>
            <person name="Krasevec N."/>
            <person name="Kuo A."/>
            <person name="Kusch H."/>
            <person name="LaButti K."/>
            <person name="Lagendijk E.L."/>
            <person name="Lapidus A."/>
            <person name="Levasseur A."/>
            <person name="Lindquist E."/>
            <person name="Lipzen A."/>
            <person name="Logrieco A.F."/>
            <person name="MacCabe A."/>
            <person name="Maekelae M.R."/>
            <person name="Malavazi I."/>
            <person name="Melin P."/>
            <person name="Meyer V."/>
            <person name="Mielnichuk N."/>
            <person name="Miskei M."/>
            <person name="Molnar A.P."/>
            <person name="Mule G."/>
            <person name="Ngan C.Y."/>
            <person name="Orejas M."/>
            <person name="Orosz E."/>
            <person name="Ouedraogo J.P."/>
            <person name="Overkamp K.M."/>
            <person name="Park H.-S."/>
            <person name="Perrone G."/>
            <person name="Piumi F."/>
            <person name="Punt P.J."/>
            <person name="Ram A.F."/>
            <person name="Ramon A."/>
            <person name="Rauscher S."/>
            <person name="Record E."/>
            <person name="Riano-Pachon D.M."/>
            <person name="Robert V."/>
            <person name="Roehrig J."/>
            <person name="Ruller R."/>
            <person name="Salamov A."/>
            <person name="Salih N.S."/>
            <person name="Samson R.A."/>
            <person name="Sandor E."/>
            <person name="Sanguinetti M."/>
            <person name="Schuetze T."/>
            <person name="Sepcic K."/>
            <person name="Shelest E."/>
            <person name="Sherlock G."/>
            <person name="Sophianopoulou V."/>
            <person name="Squina F.M."/>
            <person name="Sun H."/>
            <person name="Susca A."/>
            <person name="Todd R.B."/>
            <person name="Tsang A."/>
            <person name="Unkles S.E."/>
            <person name="van de Wiele N."/>
            <person name="van Rossen-Uffink D."/>
            <person name="Oliveira J.V."/>
            <person name="Vesth T.C."/>
            <person name="Visser J."/>
            <person name="Yu J.-H."/>
            <person name="Zhou M."/>
            <person name="Andersen M.R."/>
            <person name="Archer D.B."/>
            <person name="Baker S.E."/>
            <person name="Benoit I."/>
            <person name="Brakhage A.A."/>
            <person name="Braus G.H."/>
            <person name="Fischer R."/>
            <person name="Frisvad J.C."/>
            <person name="Goldman G.H."/>
            <person name="Houbraken J."/>
            <person name="Oakley B."/>
            <person name="Pocsi I."/>
            <person name="Scazzocchio C."/>
            <person name="Seiboth B."/>
            <person name="vanKuyk P.A."/>
            <person name="Wortman J."/>
            <person name="Dyer P.S."/>
            <person name="Grigoriev I.V."/>
        </authorList>
    </citation>
    <scope>NUCLEOTIDE SEQUENCE [LARGE SCALE GENOMIC DNA]</scope>
    <source>
        <strain evidence="2">CBS 506.65</strain>
    </source>
</reference>
<protein>
    <submittedName>
        <fullName evidence="1">Uncharacterized protein</fullName>
    </submittedName>
</protein>
<dbReference type="OrthoDB" id="3509362at2759"/>
<dbReference type="AlphaFoldDB" id="A0A1L9S522"/>
<dbReference type="RefSeq" id="XP_022576762.1">
    <property type="nucleotide sequence ID" value="XM_022727634.1"/>
</dbReference>
<evidence type="ECO:0000313" key="2">
    <source>
        <dbReference type="Proteomes" id="UP000184188"/>
    </source>
</evidence>